<proteinExistence type="predicted"/>
<dbReference type="RefSeq" id="XP_009533249.1">
    <property type="nucleotide sequence ID" value="XM_009534954.1"/>
</dbReference>
<dbReference type="GeneID" id="20660128"/>
<evidence type="ECO:0000313" key="2">
    <source>
        <dbReference type="Proteomes" id="UP000002640"/>
    </source>
</evidence>
<accession>G5A0B5</accession>
<dbReference type="STRING" id="1094619.G5A0B5"/>
<dbReference type="PANTHER" id="PTHR33714">
    <property type="entry name" value="COUNTING FACTOR-ASSOCIATED PROTEIN A-RELATED"/>
    <property type="match status" value="1"/>
</dbReference>
<gene>
    <name evidence="1" type="ORF">PHYSODRAFT_519020</name>
</gene>
<dbReference type="KEGG" id="psoj:PHYSODRAFT_519020"/>
<sequence>MGNTGSNCINRTRIDVRGPGTTDAVVVAVYDESSCSGTPVKLTFTRGFDCIGGFQDPAKSECGRDGSSLYSVSSCTSDDYDTYTMNTFGNFTQYLIMREWDSSDCKGYSNVTVYTADGSCHSNTDDATSFKVMLTAESTAEITTYSDQYCGTMDSSTTTVVSNDLSCVTSGTPTCTKVFAGGTTLYEYRECIGKAVTHANSVFDGVPYLVMENYIDGTNCVVKRGAVVYKADGKSHPSFTDDTYFKISPSFGNSLTIATYPTSSCSDFDADYTTVGTKYINTDECFDGNTKLYANMTALSFPSKPITVDVDAMTREQIMFPDWLWEPQPRRIFESD</sequence>
<reference evidence="1 2" key="1">
    <citation type="journal article" date="2006" name="Science">
        <title>Phytophthora genome sequences uncover evolutionary origins and mechanisms of pathogenesis.</title>
        <authorList>
            <person name="Tyler B.M."/>
            <person name="Tripathy S."/>
            <person name="Zhang X."/>
            <person name="Dehal P."/>
            <person name="Jiang R.H."/>
            <person name="Aerts A."/>
            <person name="Arredondo F.D."/>
            <person name="Baxter L."/>
            <person name="Bensasson D."/>
            <person name="Beynon J.L."/>
            <person name="Chapman J."/>
            <person name="Damasceno C.M."/>
            <person name="Dorrance A.E."/>
            <person name="Dou D."/>
            <person name="Dickerman A.W."/>
            <person name="Dubchak I.L."/>
            <person name="Garbelotto M."/>
            <person name="Gijzen M."/>
            <person name="Gordon S.G."/>
            <person name="Govers F."/>
            <person name="Grunwald N.J."/>
            <person name="Huang W."/>
            <person name="Ivors K.L."/>
            <person name="Jones R.W."/>
            <person name="Kamoun S."/>
            <person name="Krampis K."/>
            <person name="Lamour K.H."/>
            <person name="Lee M.K."/>
            <person name="McDonald W.H."/>
            <person name="Medina M."/>
            <person name="Meijer H.J."/>
            <person name="Nordberg E.K."/>
            <person name="Maclean D.J."/>
            <person name="Ospina-Giraldo M.D."/>
            <person name="Morris P.F."/>
            <person name="Phuntumart V."/>
            <person name="Putnam N.H."/>
            <person name="Rash S."/>
            <person name="Rose J.K."/>
            <person name="Sakihama Y."/>
            <person name="Salamov A.A."/>
            <person name="Savidor A."/>
            <person name="Scheuring C.F."/>
            <person name="Smith B.M."/>
            <person name="Sobral B.W."/>
            <person name="Terry A."/>
            <person name="Torto-Alalibo T.A."/>
            <person name="Win J."/>
            <person name="Xu Z."/>
            <person name="Zhang H."/>
            <person name="Grigoriev I.V."/>
            <person name="Rokhsar D.S."/>
            <person name="Boore J.L."/>
        </authorList>
    </citation>
    <scope>NUCLEOTIDE SEQUENCE [LARGE SCALE GENOMIC DNA]</scope>
    <source>
        <strain evidence="1 2">P6497</strain>
    </source>
</reference>
<dbReference type="OMA" id="CINRTRI"/>
<organism evidence="1 2">
    <name type="scientific">Phytophthora sojae (strain P6497)</name>
    <name type="common">Soybean stem and root rot agent</name>
    <name type="synonym">Phytophthora megasperma f. sp. glycines</name>
    <dbReference type="NCBI Taxonomy" id="1094619"/>
    <lineage>
        <taxon>Eukaryota</taxon>
        <taxon>Sar</taxon>
        <taxon>Stramenopiles</taxon>
        <taxon>Oomycota</taxon>
        <taxon>Peronosporomycetes</taxon>
        <taxon>Peronosporales</taxon>
        <taxon>Peronosporaceae</taxon>
        <taxon>Phytophthora</taxon>
    </lineage>
</organism>
<dbReference type="AlphaFoldDB" id="G5A0B5"/>
<dbReference type="InParanoid" id="G5A0B5"/>
<name>G5A0B5_PHYSP</name>
<dbReference type="EMBL" id="JH159158">
    <property type="protein sequence ID" value="EGZ10504.1"/>
    <property type="molecule type" value="Genomic_DNA"/>
</dbReference>
<evidence type="ECO:0000313" key="1">
    <source>
        <dbReference type="EMBL" id="EGZ10504.1"/>
    </source>
</evidence>
<protein>
    <submittedName>
        <fullName evidence="1">Uncharacterized protein</fullName>
    </submittedName>
</protein>
<keyword evidence="2" id="KW-1185">Reference proteome</keyword>
<dbReference type="Proteomes" id="UP000002640">
    <property type="component" value="Unassembled WGS sequence"/>
</dbReference>
<dbReference type="PANTHER" id="PTHR33714:SF3">
    <property type="entry name" value="COUNTING FACTOR-ASSOCIATED PROTEIN A-RELATED"/>
    <property type="match status" value="1"/>
</dbReference>